<feature type="region of interest" description="Disordered" evidence="5">
    <location>
        <begin position="228"/>
        <end position="288"/>
    </location>
</feature>
<evidence type="ECO:0000256" key="3">
    <source>
        <dbReference type="ARBA" id="ARBA00023315"/>
    </source>
</evidence>
<comment type="caution">
    <text evidence="6">The sequence shown here is derived from an EMBL/GenBank/DDBJ whole genome shotgun (WGS) entry which is preliminary data.</text>
</comment>
<accession>A0ABP8GR15</accession>
<dbReference type="EC" id="2.3.2.6" evidence="4"/>
<dbReference type="EMBL" id="BAABFO010000005">
    <property type="protein sequence ID" value="GAA4328427.1"/>
    <property type="molecule type" value="Genomic_DNA"/>
</dbReference>
<sequence length="288" mass="31271">MPALLGPDTPFPPLSQALASPPGLLAVGGDLSVARLRDAYSRGIFPWYLPGEPILWWSPDPRMVLFCDRFAPSHSLRKKLRQVARDPRVQVRVDTAFEEVLHACAAPRDGQRPATWITPEMQEAYLRWHRHGDVHSVETWIDGRLCGGLYGVSLGRAFFGESMFTRVPDASKIALAYLVRFLQSHGVPMIDCQQDTRHLASLGGVTIPRDEFARRLVESVAMPGPPWKEMCPPTRFARPPGGDAGGPEGMPAPARPAAAPLQGGDAGGLAEPDPPHPGGGGRHHGKLT</sequence>
<comment type="similarity">
    <text evidence="4">Belongs to the L/F-transferase family.</text>
</comment>
<evidence type="ECO:0000256" key="1">
    <source>
        <dbReference type="ARBA" id="ARBA00022490"/>
    </source>
</evidence>
<feature type="compositionally biased region" description="Low complexity" evidence="5">
    <location>
        <begin position="249"/>
        <end position="263"/>
    </location>
</feature>
<organism evidence="6 7">
    <name type="scientific">Pigmentiphaga soli</name>
    <dbReference type="NCBI Taxonomy" id="1007095"/>
    <lineage>
        <taxon>Bacteria</taxon>
        <taxon>Pseudomonadati</taxon>
        <taxon>Pseudomonadota</taxon>
        <taxon>Betaproteobacteria</taxon>
        <taxon>Burkholderiales</taxon>
        <taxon>Alcaligenaceae</taxon>
        <taxon>Pigmentiphaga</taxon>
    </lineage>
</organism>
<dbReference type="NCBIfam" id="TIGR00667">
    <property type="entry name" value="aat"/>
    <property type="match status" value="1"/>
</dbReference>
<dbReference type="HAMAP" id="MF_00688">
    <property type="entry name" value="Leu_Phe_trans"/>
    <property type="match status" value="1"/>
</dbReference>
<evidence type="ECO:0000313" key="6">
    <source>
        <dbReference type="EMBL" id="GAA4328427.1"/>
    </source>
</evidence>
<proteinExistence type="inferred from homology"/>
<evidence type="ECO:0000256" key="4">
    <source>
        <dbReference type="HAMAP-Rule" id="MF_00688"/>
    </source>
</evidence>
<evidence type="ECO:0000313" key="7">
    <source>
        <dbReference type="Proteomes" id="UP001501671"/>
    </source>
</evidence>
<evidence type="ECO:0000256" key="2">
    <source>
        <dbReference type="ARBA" id="ARBA00022679"/>
    </source>
</evidence>
<dbReference type="GO" id="GO:0016740">
    <property type="term" value="F:transferase activity"/>
    <property type="evidence" value="ECO:0007669"/>
    <property type="project" value="UniProtKB-KW"/>
</dbReference>
<comment type="catalytic activity">
    <reaction evidence="4">
        <text>N-terminal L-arginyl-[protein] + L-leucyl-tRNA(Leu) = N-terminal L-leucyl-L-arginyl-[protein] + tRNA(Leu) + H(+)</text>
        <dbReference type="Rhea" id="RHEA:50416"/>
        <dbReference type="Rhea" id="RHEA-COMP:9613"/>
        <dbReference type="Rhea" id="RHEA-COMP:9622"/>
        <dbReference type="Rhea" id="RHEA-COMP:12672"/>
        <dbReference type="Rhea" id="RHEA-COMP:12673"/>
        <dbReference type="ChEBI" id="CHEBI:15378"/>
        <dbReference type="ChEBI" id="CHEBI:64719"/>
        <dbReference type="ChEBI" id="CHEBI:78442"/>
        <dbReference type="ChEBI" id="CHEBI:78494"/>
        <dbReference type="ChEBI" id="CHEBI:133044"/>
        <dbReference type="EC" id="2.3.2.6"/>
    </reaction>
</comment>
<dbReference type="InterPro" id="IPR042221">
    <property type="entry name" value="Leu/Phe-tRNA_Trfase_N"/>
</dbReference>
<comment type="catalytic activity">
    <reaction evidence="4">
        <text>L-phenylalanyl-tRNA(Phe) + an N-terminal L-alpha-aminoacyl-[protein] = an N-terminal L-phenylalanyl-L-alpha-aminoacyl-[protein] + tRNA(Phe)</text>
        <dbReference type="Rhea" id="RHEA:43632"/>
        <dbReference type="Rhea" id="RHEA-COMP:9668"/>
        <dbReference type="Rhea" id="RHEA-COMP:9699"/>
        <dbReference type="Rhea" id="RHEA-COMP:10636"/>
        <dbReference type="Rhea" id="RHEA-COMP:10637"/>
        <dbReference type="ChEBI" id="CHEBI:78442"/>
        <dbReference type="ChEBI" id="CHEBI:78531"/>
        <dbReference type="ChEBI" id="CHEBI:78597"/>
        <dbReference type="ChEBI" id="CHEBI:83561"/>
        <dbReference type="EC" id="2.3.2.6"/>
    </reaction>
</comment>
<dbReference type="PANTHER" id="PTHR30098:SF2">
    <property type="entry name" value="LEUCYL_PHENYLALANYL-TRNA--PROTEIN TRANSFERASE"/>
    <property type="match status" value="1"/>
</dbReference>
<dbReference type="InterPro" id="IPR042203">
    <property type="entry name" value="Leu/Phe-tRNA_Trfase_C"/>
</dbReference>
<evidence type="ECO:0000256" key="5">
    <source>
        <dbReference type="SAM" id="MobiDB-lite"/>
    </source>
</evidence>
<dbReference type="Pfam" id="PF03588">
    <property type="entry name" value="Leu_Phe_trans"/>
    <property type="match status" value="1"/>
</dbReference>
<reference evidence="7" key="1">
    <citation type="journal article" date="2019" name="Int. J. Syst. Evol. Microbiol.">
        <title>The Global Catalogue of Microorganisms (GCM) 10K type strain sequencing project: providing services to taxonomists for standard genome sequencing and annotation.</title>
        <authorList>
            <consortium name="The Broad Institute Genomics Platform"/>
            <consortium name="The Broad Institute Genome Sequencing Center for Infectious Disease"/>
            <person name="Wu L."/>
            <person name="Ma J."/>
        </authorList>
    </citation>
    <scope>NUCLEOTIDE SEQUENCE [LARGE SCALE GENOMIC DNA]</scope>
    <source>
        <strain evidence="7">JCM 17666</strain>
    </source>
</reference>
<dbReference type="Gene3D" id="3.40.630.70">
    <property type="entry name" value="Leucyl/phenylalanyl-tRNA-protein transferase, C-terminal domain"/>
    <property type="match status" value="1"/>
</dbReference>
<dbReference type="RefSeq" id="WP_345247913.1">
    <property type="nucleotide sequence ID" value="NZ_BAABFO010000005.1"/>
</dbReference>
<comment type="function">
    <text evidence="4">Functions in the N-end rule pathway of protein degradation where it conjugates Leu, Phe and, less efficiently, Met from aminoacyl-tRNAs to the N-termini of proteins containing an N-terminal arginine or lysine.</text>
</comment>
<protein>
    <recommendedName>
        <fullName evidence="4">Leucyl/phenylalanyl-tRNA--protein transferase</fullName>
        <ecNumber evidence="4">2.3.2.6</ecNumber>
    </recommendedName>
    <alternativeName>
        <fullName evidence="4">L/F-transferase</fullName>
    </alternativeName>
    <alternativeName>
        <fullName evidence="4">Leucyltransferase</fullName>
    </alternativeName>
    <alternativeName>
        <fullName evidence="4">Phenyalanyltransferase</fullName>
    </alternativeName>
</protein>
<gene>
    <name evidence="4 6" type="primary">aat</name>
    <name evidence="6" type="ORF">GCM10023144_14230</name>
</gene>
<comment type="subcellular location">
    <subcellularLocation>
        <location evidence="4">Cytoplasm</location>
    </subcellularLocation>
</comment>
<keyword evidence="2 4" id="KW-0808">Transferase</keyword>
<name>A0ABP8GR15_9BURK</name>
<dbReference type="SUPFAM" id="SSF55729">
    <property type="entry name" value="Acyl-CoA N-acyltransferases (Nat)"/>
    <property type="match status" value="1"/>
</dbReference>
<keyword evidence="7" id="KW-1185">Reference proteome</keyword>
<keyword evidence="3 4" id="KW-0012">Acyltransferase</keyword>
<dbReference type="PANTHER" id="PTHR30098">
    <property type="entry name" value="LEUCYL/PHENYLALANYL-TRNA--PROTEIN TRANSFERASE"/>
    <property type="match status" value="1"/>
</dbReference>
<comment type="catalytic activity">
    <reaction evidence="4">
        <text>N-terminal L-lysyl-[protein] + L-leucyl-tRNA(Leu) = N-terminal L-leucyl-L-lysyl-[protein] + tRNA(Leu) + H(+)</text>
        <dbReference type="Rhea" id="RHEA:12340"/>
        <dbReference type="Rhea" id="RHEA-COMP:9613"/>
        <dbReference type="Rhea" id="RHEA-COMP:9622"/>
        <dbReference type="Rhea" id="RHEA-COMP:12670"/>
        <dbReference type="Rhea" id="RHEA-COMP:12671"/>
        <dbReference type="ChEBI" id="CHEBI:15378"/>
        <dbReference type="ChEBI" id="CHEBI:65249"/>
        <dbReference type="ChEBI" id="CHEBI:78442"/>
        <dbReference type="ChEBI" id="CHEBI:78494"/>
        <dbReference type="ChEBI" id="CHEBI:133043"/>
        <dbReference type="EC" id="2.3.2.6"/>
    </reaction>
</comment>
<keyword evidence="1 4" id="KW-0963">Cytoplasm</keyword>
<dbReference type="Gene3D" id="3.30.70.3550">
    <property type="entry name" value="Leucyl/phenylalanyl-tRNA-protein transferase, N-terminal domain"/>
    <property type="match status" value="1"/>
</dbReference>
<dbReference type="InterPro" id="IPR004616">
    <property type="entry name" value="Leu/Phe-tRNA_Trfase"/>
</dbReference>
<dbReference type="InterPro" id="IPR016181">
    <property type="entry name" value="Acyl_CoA_acyltransferase"/>
</dbReference>
<dbReference type="Proteomes" id="UP001501671">
    <property type="component" value="Unassembled WGS sequence"/>
</dbReference>